<feature type="compositionally biased region" description="Polar residues" evidence="1">
    <location>
        <begin position="76"/>
        <end position="86"/>
    </location>
</feature>
<gene>
    <name evidence="3" type="ordered locus">Strop_3059</name>
</gene>
<dbReference type="PANTHER" id="PTHR11319:SF35">
    <property type="entry name" value="OUTER MEMBRANE PROTEIN PMPC-RELATED"/>
    <property type="match status" value="1"/>
</dbReference>
<dbReference type="HOGENOM" id="CLU_027862_0_0_11"/>
<dbReference type="InterPro" id="IPR011050">
    <property type="entry name" value="Pectin_lyase_fold/virulence"/>
</dbReference>
<dbReference type="Proteomes" id="UP000000235">
    <property type="component" value="Chromosome"/>
</dbReference>
<dbReference type="AlphaFoldDB" id="A4X9C9"/>
<dbReference type="EMBL" id="CP000667">
    <property type="protein sequence ID" value="ABP55496.1"/>
    <property type="molecule type" value="Genomic_DNA"/>
</dbReference>
<feature type="transmembrane region" description="Helical" evidence="2">
    <location>
        <begin position="24"/>
        <end position="47"/>
    </location>
</feature>
<evidence type="ECO:0008006" key="5">
    <source>
        <dbReference type="Google" id="ProtNLM"/>
    </source>
</evidence>
<evidence type="ECO:0000256" key="1">
    <source>
        <dbReference type="SAM" id="MobiDB-lite"/>
    </source>
</evidence>
<dbReference type="PATRIC" id="fig|369723.5.peg.3149"/>
<name>A4X9C9_SALTO</name>
<reference evidence="4" key="1">
    <citation type="journal article" date="2007" name="Proc. Natl. Acad. Sci. U.S.A.">
        <title>Genome sequencing reveals complex secondary metabolome in the marine actinomycete Salinispora tropica.</title>
        <authorList>
            <person name="Udwary D.W."/>
            <person name="Zeigler L."/>
            <person name="Asolkar R.N."/>
            <person name="Singan V."/>
            <person name="Lapidus A."/>
            <person name="Fenical W."/>
            <person name="Jensen P.R."/>
            <person name="Moore B.S."/>
        </authorList>
    </citation>
    <scope>NUCLEOTIDE SEQUENCE [LARGE SCALE GENOMIC DNA]</scope>
    <source>
        <strain evidence="4">ATCC BAA-916 / DSM 44818 / CNB-440</strain>
    </source>
</reference>
<sequence length="523" mass="53350">MSTEITTPDGGANVGPPNRGRQTLWVTAGVVGLTGVVGLAVLGGIAARDDEKAGSAGQAAAPADAGPRVDAAGDTYNESEWSGSERSGQDDRRATEKHREKTVPCSSDKLIQAILHANQNRGGVLTLAKDCTYELTRSKQGNGLPVITEPIVLAGHNTTIARAATADHFRILNVGRDGHLTLRGVTVKNGRTAPPLPFPTPEAAPLLTLSAPTNTPQPAAPTAAESAATAAAVGPFVGGAGILVQRGGRADIEKSSIRWNQTGHNGGGIANYGTTTIGKSSVESNSAAAFGGGIFNVGVLRIEDSKIEQNDARQGGGGFANGSFRPGVKGGTVWVWKSTINHNHTQGLAGGILDRSGEMSVTRSQVTENTAGRDAGGVLGVDGSQLYLEQVMLERNVAMGVGGGLAVAADAIAVLQESALKQNVANGAGGGGLFNAQAFVTLRDSQVARNRAVGPFAVGGGIVNAFGQVDLVRSAVTQNAATTPPGGIFTTNDGVDIDRKSAVKQNRPTNCLGSPVVPERCFG</sequence>
<keyword evidence="2" id="KW-0472">Membrane</keyword>
<dbReference type="RefSeq" id="WP_012014274.1">
    <property type="nucleotide sequence ID" value="NC_009380.1"/>
</dbReference>
<keyword evidence="2" id="KW-0812">Transmembrane</keyword>
<keyword evidence="2" id="KW-1133">Transmembrane helix</keyword>
<feature type="region of interest" description="Disordered" evidence="1">
    <location>
        <begin position="1"/>
        <end position="20"/>
    </location>
</feature>
<feature type="compositionally biased region" description="Basic and acidic residues" evidence="1">
    <location>
        <begin position="87"/>
        <end position="102"/>
    </location>
</feature>
<dbReference type="KEGG" id="stp:Strop_3059"/>
<feature type="region of interest" description="Disordered" evidence="1">
    <location>
        <begin position="53"/>
        <end position="103"/>
    </location>
</feature>
<accession>A4X9C9</accession>
<dbReference type="STRING" id="369723.Strop_3059"/>
<feature type="compositionally biased region" description="Low complexity" evidence="1">
    <location>
        <begin position="54"/>
        <end position="74"/>
    </location>
</feature>
<protein>
    <recommendedName>
        <fullName evidence="5">Polymorphic outer membrane protein</fullName>
    </recommendedName>
</protein>
<dbReference type="eggNOG" id="COG3210">
    <property type="taxonomic scope" value="Bacteria"/>
</dbReference>
<evidence type="ECO:0000313" key="4">
    <source>
        <dbReference type="Proteomes" id="UP000000235"/>
    </source>
</evidence>
<proteinExistence type="predicted"/>
<keyword evidence="4" id="KW-1185">Reference proteome</keyword>
<dbReference type="SUPFAM" id="SSF51126">
    <property type="entry name" value="Pectin lyase-like"/>
    <property type="match status" value="1"/>
</dbReference>
<evidence type="ECO:0000256" key="2">
    <source>
        <dbReference type="SAM" id="Phobius"/>
    </source>
</evidence>
<organism evidence="3 4">
    <name type="scientific">Salinispora tropica (strain ATCC BAA-916 / DSM 44818 / JCM 13857 / NBRC 105044 / CNB-440)</name>
    <dbReference type="NCBI Taxonomy" id="369723"/>
    <lineage>
        <taxon>Bacteria</taxon>
        <taxon>Bacillati</taxon>
        <taxon>Actinomycetota</taxon>
        <taxon>Actinomycetes</taxon>
        <taxon>Micromonosporales</taxon>
        <taxon>Micromonosporaceae</taxon>
        <taxon>Salinispora</taxon>
    </lineage>
</organism>
<dbReference type="PANTHER" id="PTHR11319">
    <property type="entry name" value="G PROTEIN-COUPLED RECEPTOR-RELATED"/>
    <property type="match status" value="1"/>
</dbReference>
<evidence type="ECO:0000313" key="3">
    <source>
        <dbReference type="EMBL" id="ABP55496.1"/>
    </source>
</evidence>